<feature type="transmembrane region" description="Helical" evidence="1">
    <location>
        <begin position="304"/>
        <end position="325"/>
    </location>
</feature>
<sequence>MQKATRQFHKLARGHGFTAALLAVALAASLAPEVGANGGPLHPETTTKVAVALTFLIQGLSLPTRQLLASAAKLRLHLFSLFAIFLLAPLSMICFLLVFGTWIQADLKIGFLYLSTLPTTISSAIVMTSNSEGDSSAALFSATSANVLGIFATPILCASLLRASIDTAIPLAPLIAKLSLLVLLPLLIGQAVRPLARAWAQASKRLFKRLSNAFVLYIVYAAFCSSFASGIWQEVDATELLGALFLSALFLLLFSGLVWLASPLGSPQLPERIAAFYCGSQKTLAAGVPMATLIFAASPGEEQAASLGLIILPLLCYHAFQLFLAGSLSPLFAKKVSG</sequence>
<dbReference type="PANTHER" id="PTHR18640">
    <property type="entry name" value="SOLUTE CARRIER FAMILY 10 MEMBER 7"/>
    <property type="match status" value="1"/>
</dbReference>
<dbReference type="PANTHER" id="PTHR18640:SF5">
    <property type="entry name" value="SODIUM_BILE ACID COTRANSPORTER 7"/>
    <property type="match status" value="1"/>
</dbReference>
<dbReference type="InterPro" id="IPR016833">
    <property type="entry name" value="Put_Na-Bile_cotransptr"/>
</dbReference>
<organism evidence="2 3">
    <name type="scientific">Pelagicoccus enzymogenes</name>
    <dbReference type="NCBI Taxonomy" id="2773457"/>
    <lineage>
        <taxon>Bacteria</taxon>
        <taxon>Pseudomonadati</taxon>
        <taxon>Verrucomicrobiota</taxon>
        <taxon>Opitutia</taxon>
        <taxon>Puniceicoccales</taxon>
        <taxon>Pelagicoccaceae</taxon>
        <taxon>Pelagicoccus</taxon>
    </lineage>
</organism>
<dbReference type="EMBL" id="JACYFG010000007">
    <property type="protein sequence ID" value="MBD5779443.1"/>
    <property type="molecule type" value="Genomic_DNA"/>
</dbReference>
<feature type="transmembrane region" description="Helical" evidence="1">
    <location>
        <begin position="210"/>
        <end position="228"/>
    </location>
</feature>
<protein>
    <submittedName>
        <fullName evidence="2">Bile acid:sodium symporter</fullName>
    </submittedName>
</protein>
<dbReference type="GO" id="GO:0005886">
    <property type="term" value="C:plasma membrane"/>
    <property type="evidence" value="ECO:0007669"/>
    <property type="project" value="TreeGrafter"/>
</dbReference>
<name>A0A927IH79_9BACT</name>
<feature type="transmembrane region" description="Helical" evidence="1">
    <location>
        <begin position="109"/>
        <end position="127"/>
    </location>
</feature>
<keyword evidence="1" id="KW-0472">Membrane</keyword>
<feature type="transmembrane region" description="Helical" evidence="1">
    <location>
        <begin position="167"/>
        <end position="189"/>
    </location>
</feature>
<evidence type="ECO:0000313" key="2">
    <source>
        <dbReference type="EMBL" id="MBD5779443.1"/>
    </source>
</evidence>
<evidence type="ECO:0000256" key="1">
    <source>
        <dbReference type="SAM" id="Phobius"/>
    </source>
</evidence>
<dbReference type="RefSeq" id="WP_191616567.1">
    <property type="nucleotide sequence ID" value="NZ_JACYFG010000007.1"/>
</dbReference>
<dbReference type="PIRSF" id="PIRSF026166">
    <property type="entry name" value="UCP026166"/>
    <property type="match status" value="1"/>
</dbReference>
<gene>
    <name evidence="2" type="ORF">IEN85_08045</name>
</gene>
<dbReference type="Gene3D" id="1.20.1530.20">
    <property type="match status" value="1"/>
</dbReference>
<dbReference type="InterPro" id="IPR038770">
    <property type="entry name" value="Na+/solute_symporter_sf"/>
</dbReference>
<keyword evidence="1" id="KW-1133">Transmembrane helix</keyword>
<reference evidence="2" key="1">
    <citation type="submission" date="2020-09" db="EMBL/GenBank/DDBJ databases">
        <title>Pelagicoccus enzymogenes sp. nov. with an EPS production, isolated from marine sediment.</title>
        <authorList>
            <person name="Feng X."/>
        </authorList>
    </citation>
    <scope>NUCLEOTIDE SEQUENCE</scope>
    <source>
        <strain evidence="2">NFK12</strain>
    </source>
</reference>
<keyword evidence="3" id="KW-1185">Reference proteome</keyword>
<comment type="caution">
    <text evidence="2">The sequence shown here is derived from an EMBL/GenBank/DDBJ whole genome shotgun (WGS) entry which is preliminary data.</text>
</comment>
<feature type="transmembrane region" description="Helical" evidence="1">
    <location>
        <begin position="76"/>
        <end position="103"/>
    </location>
</feature>
<feature type="transmembrane region" description="Helical" evidence="1">
    <location>
        <begin position="240"/>
        <end position="261"/>
    </location>
</feature>
<evidence type="ECO:0000313" key="3">
    <source>
        <dbReference type="Proteomes" id="UP000622317"/>
    </source>
</evidence>
<proteinExistence type="predicted"/>
<feature type="transmembrane region" description="Helical" evidence="1">
    <location>
        <begin position="139"/>
        <end position="161"/>
    </location>
</feature>
<dbReference type="AlphaFoldDB" id="A0A927IH79"/>
<feature type="transmembrane region" description="Helical" evidence="1">
    <location>
        <begin position="273"/>
        <end position="298"/>
    </location>
</feature>
<dbReference type="Pfam" id="PF13593">
    <property type="entry name" value="SBF_like"/>
    <property type="match status" value="1"/>
</dbReference>
<accession>A0A927IH79</accession>
<dbReference type="Proteomes" id="UP000622317">
    <property type="component" value="Unassembled WGS sequence"/>
</dbReference>
<keyword evidence="1" id="KW-0812">Transmembrane</keyword>